<evidence type="ECO:0000313" key="3">
    <source>
        <dbReference type="RefSeq" id="XP_030384490.1"/>
    </source>
</evidence>
<feature type="compositionally biased region" description="Polar residues" evidence="1">
    <location>
        <begin position="158"/>
        <end position="168"/>
    </location>
</feature>
<dbReference type="OrthoDB" id="7872207at2759"/>
<proteinExistence type="predicted"/>
<organism evidence="2 3">
    <name type="scientific">Drosophila lebanonensis</name>
    <name type="common">Fruit fly</name>
    <name type="synonym">Scaptodrosophila lebanonensis</name>
    <dbReference type="NCBI Taxonomy" id="7225"/>
    <lineage>
        <taxon>Eukaryota</taxon>
        <taxon>Metazoa</taxon>
        <taxon>Ecdysozoa</taxon>
        <taxon>Arthropoda</taxon>
        <taxon>Hexapoda</taxon>
        <taxon>Insecta</taxon>
        <taxon>Pterygota</taxon>
        <taxon>Neoptera</taxon>
        <taxon>Endopterygota</taxon>
        <taxon>Diptera</taxon>
        <taxon>Brachycera</taxon>
        <taxon>Muscomorpha</taxon>
        <taxon>Ephydroidea</taxon>
        <taxon>Drosophilidae</taxon>
        <taxon>Scaptodrosophila</taxon>
    </lineage>
</organism>
<name>A0A6J2U924_DROLE</name>
<keyword evidence="2" id="KW-1185">Reference proteome</keyword>
<protein>
    <submittedName>
        <fullName evidence="3">Uncharacterized protein LOC115631792</fullName>
    </submittedName>
</protein>
<sequence length="278" mass="31289">MDKTIPSIYDMIVQCQAQKKALQTEGKRTSGRWQAVEKSVVGYAMLESRTKKSKLKPRAIVEEPRTRVETKPRNVVTASHLTKKRGPVVLPPPTKKEVLTQLVERMSSKAHNKTRTTSIICPPETNLTETFHQPSMAEAAQTERRIGSRKNTFKTRSEMSLTETPASITTKKKKRKTKSTTLGKDPKHISTSTLDKRLPMTPKKVNRNASHKAMKHSALLAAERDSKSPPAEKIVRKKRILRKRKSKTSLQSRGSEAKAGSLQQTKRSSGGDLSRWRM</sequence>
<dbReference type="GeneID" id="115631792"/>
<evidence type="ECO:0000256" key="1">
    <source>
        <dbReference type="SAM" id="MobiDB-lite"/>
    </source>
</evidence>
<feature type="compositionally biased region" description="Basic residues" evidence="1">
    <location>
        <begin position="204"/>
        <end position="215"/>
    </location>
</feature>
<evidence type="ECO:0000313" key="2">
    <source>
        <dbReference type="Proteomes" id="UP000504634"/>
    </source>
</evidence>
<feature type="compositionally biased region" description="Basic residues" evidence="1">
    <location>
        <begin position="235"/>
        <end position="247"/>
    </location>
</feature>
<gene>
    <name evidence="3" type="primary">LOC115631792</name>
</gene>
<dbReference type="Proteomes" id="UP000504634">
    <property type="component" value="Unplaced"/>
</dbReference>
<dbReference type="AlphaFoldDB" id="A0A6J2U924"/>
<feature type="compositionally biased region" description="Basic and acidic residues" evidence="1">
    <location>
        <begin position="184"/>
        <end position="198"/>
    </location>
</feature>
<accession>A0A6J2U924</accession>
<dbReference type="RefSeq" id="XP_030384490.1">
    <property type="nucleotide sequence ID" value="XM_030528630.1"/>
</dbReference>
<reference evidence="3" key="1">
    <citation type="submission" date="2025-08" db="UniProtKB">
        <authorList>
            <consortium name="RefSeq"/>
        </authorList>
    </citation>
    <scope>IDENTIFICATION</scope>
    <source>
        <strain evidence="3">11010-0011.00</strain>
        <tissue evidence="3">Whole body</tissue>
    </source>
</reference>
<feature type="region of interest" description="Disordered" evidence="1">
    <location>
        <begin position="139"/>
        <end position="278"/>
    </location>
</feature>